<dbReference type="InterPro" id="IPR002932">
    <property type="entry name" value="Glu_synthdom"/>
</dbReference>
<dbReference type="EMBL" id="CP092488">
    <property type="protein sequence ID" value="UMB72083.1"/>
    <property type="molecule type" value="Genomic_DNA"/>
</dbReference>
<accession>A0ABY3VZ86</accession>
<dbReference type="RefSeq" id="WP_240263809.1">
    <property type="nucleotide sequence ID" value="NZ_CP092488.2"/>
</dbReference>
<evidence type="ECO:0000256" key="2">
    <source>
        <dbReference type="PIRNR" id="PIRNR006429"/>
    </source>
</evidence>
<dbReference type="PANTHER" id="PTHR43819:SF1">
    <property type="entry name" value="ARCHAEAL-TYPE GLUTAMATE SYNTHASE [NADPH]"/>
    <property type="match status" value="1"/>
</dbReference>
<evidence type="ECO:0000313" key="4">
    <source>
        <dbReference type="EMBL" id="UMB72083.1"/>
    </source>
</evidence>
<gene>
    <name evidence="4" type="ORF">MKK62_02405</name>
</gene>
<dbReference type="Proteomes" id="UP001055336">
    <property type="component" value="Chromosome"/>
</dbReference>
<dbReference type="PANTHER" id="PTHR43819">
    <property type="entry name" value="ARCHAEAL-TYPE GLUTAMATE SYNTHASE [NADPH]"/>
    <property type="match status" value="1"/>
</dbReference>
<dbReference type="InterPro" id="IPR027283">
    <property type="entry name" value="YerD"/>
</dbReference>
<dbReference type="PIRSF" id="PIRSF006429">
    <property type="entry name" value="GOGAT_lg_2"/>
    <property type="match status" value="1"/>
</dbReference>
<evidence type="ECO:0000313" key="5">
    <source>
        <dbReference type="Proteomes" id="UP001055336"/>
    </source>
</evidence>
<protein>
    <submittedName>
        <fullName evidence="4">FMN-binding glutamate synthase family protein</fullName>
    </submittedName>
</protein>
<comment type="similarity">
    <text evidence="1 2">Belongs to the glutamate synthase family.</text>
</comment>
<feature type="domain" description="Glutamate synthase" evidence="3">
    <location>
        <begin position="155"/>
        <end position="469"/>
    </location>
</feature>
<evidence type="ECO:0000256" key="1">
    <source>
        <dbReference type="ARBA" id="ARBA00009716"/>
    </source>
</evidence>
<dbReference type="SUPFAM" id="SSF51395">
    <property type="entry name" value="FMN-linked oxidoreductases"/>
    <property type="match status" value="1"/>
</dbReference>
<name>A0ABY3VZ86_9MYCO</name>
<dbReference type="CDD" id="cd02808">
    <property type="entry name" value="GltS_FMN"/>
    <property type="match status" value="1"/>
</dbReference>
<dbReference type="Pfam" id="PF01645">
    <property type="entry name" value="Glu_synthase"/>
    <property type="match status" value="1"/>
</dbReference>
<dbReference type="Gene3D" id="3.20.20.70">
    <property type="entry name" value="Aldolase class I"/>
    <property type="match status" value="1"/>
</dbReference>
<organism evidence="4 5">
    <name type="scientific">Mycobacterium paraterrae</name>
    <dbReference type="NCBI Taxonomy" id="577492"/>
    <lineage>
        <taxon>Bacteria</taxon>
        <taxon>Bacillati</taxon>
        <taxon>Actinomycetota</taxon>
        <taxon>Actinomycetes</taxon>
        <taxon>Mycobacteriales</taxon>
        <taxon>Mycobacteriaceae</taxon>
        <taxon>Mycobacterium</taxon>
    </lineage>
</organism>
<keyword evidence="5" id="KW-1185">Reference proteome</keyword>
<sequence>MLRFVTVAVVTLLAAALLVPAFLVTWAWAIPAALIAAVAAIGVYDLAQRRHSVLRNYPILGHMRFLLEALRPELQQYFIERNFDGRPFDRDVRSLIYERAKGTAAELAFGTERDIDQTGYEYLVHSARPVEPPTEPFRVRVGGPDCTQPYDMALMNVSAMSFGALSGNALRALNNGARKGGFAHDTGEGGLTPYHLGGADVIWEIGSGYFGARTQDGTFDPDMFQAKAAHPLVKCVSIKLSQGAKPGIGGVLPAAKVTEEIASYRGVPVGQKCVSPAAHSAFDTPRELIRFVARLRKLTDGKPIGFKLCVGSRIDVLATCKAMLAEGITPDFVIVDGAEGGTAAAPLEYEDNVGLPLTDGLMIVHNALVGTGLRDRIRIGAGGKVASGNDIIKRLIQGADYTNSARSMMMATGCIQSQRCHTNHCPVGVATQDPRRARALDVADKSERVYNYQRATVAQAMRMMASMGVSDPSMLNPHMLRKRVSPTEQRSYAELYEWLEPGELLNHAPPSWRDDWEVADPDSFAPVGARFGTRVSATGGDVRRA</sequence>
<reference evidence="4" key="1">
    <citation type="submission" date="2022-08" db="EMBL/GenBank/DDBJ databases">
        <title>Whole genome sequencing of non-tuberculosis mycobacteria type-strains.</title>
        <authorList>
            <person name="Igarashi Y."/>
            <person name="Osugi A."/>
            <person name="Mitarai S."/>
        </authorList>
    </citation>
    <scope>NUCLEOTIDE SEQUENCE</scope>
    <source>
        <strain evidence="4">DSM 45127</strain>
    </source>
</reference>
<dbReference type="InterPro" id="IPR013785">
    <property type="entry name" value="Aldolase_TIM"/>
</dbReference>
<evidence type="ECO:0000259" key="3">
    <source>
        <dbReference type="Pfam" id="PF01645"/>
    </source>
</evidence>
<dbReference type="InterPro" id="IPR024188">
    <property type="entry name" value="GltB"/>
</dbReference>
<proteinExistence type="inferred from homology"/>
<dbReference type="PIRSF" id="PIRSF500060">
    <property type="entry name" value="UCP500060"/>
    <property type="match status" value="1"/>
</dbReference>